<dbReference type="GO" id="GO:0071972">
    <property type="term" value="F:peptidoglycan L,D-transpeptidase activity"/>
    <property type="evidence" value="ECO:0007669"/>
    <property type="project" value="TreeGrafter"/>
</dbReference>
<keyword evidence="8" id="KW-0472">Membrane</keyword>
<evidence type="ECO:0000259" key="9">
    <source>
        <dbReference type="PROSITE" id="PS52029"/>
    </source>
</evidence>
<dbReference type="InterPro" id="IPR038063">
    <property type="entry name" value="Transpep_catalytic_dom"/>
</dbReference>
<evidence type="ECO:0000256" key="4">
    <source>
        <dbReference type="ARBA" id="ARBA00022960"/>
    </source>
</evidence>
<evidence type="ECO:0000256" key="3">
    <source>
        <dbReference type="ARBA" id="ARBA00022679"/>
    </source>
</evidence>
<evidence type="ECO:0000256" key="7">
    <source>
        <dbReference type="PROSITE-ProRule" id="PRU01373"/>
    </source>
</evidence>
<keyword evidence="4 7" id="KW-0133">Cell shape</keyword>
<evidence type="ECO:0000256" key="8">
    <source>
        <dbReference type="SAM" id="Phobius"/>
    </source>
</evidence>
<dbReference type="Proteomes" id="UP000384372">
    <property type="component" value="Unassembled WGS sequence"/>
</dbReference>
<dbReference type="SUPFAM" id="SSF141523">
    <property type="entry name" value="L,D-transpeptidase catalytic domain-like"/>
    <property type="match status" value="1"/>
</dbReference>
<dbReference type="GO" id="GO:0071555">
    <property type="term" value="P:cell wall organization"/>
    <property type="evidence" value="ECO:0007669"/>
    <property type="project" value="UniProtKB-UniRule"/>
</dbReference>
<comment type="caution">
    <text evidence="10">The sequence shown here is derived from an EMBL/GenBank/DDBJ whole genome shotgun (WGS) entry which is preliminary data.</text>
</comment>
<evidence type="ECO:0000313" key="10">
    <source>
        <dbReference type="EMBL" id="MQP11882.1"/>
    </source>
</evidence>
<dbReference type="CDD" id="cd16913">
    <property type="entry name" value="YkuD_like"/>
    <property type="match status" value="1"/>
</dbReference>
<keyword evidence="3" id="KW-0808">Transferase</keyword>
<dbReference type="InterPro" id="IPR005490">
    <property type="entry name" value="LD_TPept_cat_dom"/>
</dbReference>
<protein>
    <submittedName>
        <fullName evidence="10">L,D-transpeptidase</fullName>
    </submittedName>
</protein>
<evidence type="ECO:0000256" key="5">
    <source>
        <dbReference type="ARBA" id="ARBA00022984"/>
    </source>
</evidence>
<evidence type="ECO:0000256" key="6">
    <source>
        <dbReference type="ARBA" id="ARBA00023316"/>
    </source>
</evidence>
<dbReference type="EMBL" id="VZAD01000061">
    <property type="protein sequence ID" value="MQP11882.1"/>
    <property type="molecule type" value="Genomic_DNA"/>
</dbReference>
<dbReference type="GO" id="GO:0008360">
    <property type="term" value="P:regulation of cell shape"/>
    <property type="evidence" value="ECO:0007669"/>
    <property type="project" value="UniProtKB-UniRule"/>
</dbReference>
<dbReference type="PANTHER" id="PTHR30582">
    <property type="entry name" value="L,D-TRANSPEPTIDASE"/>
    <property type="match status" value="1"/>
</dbReference>
<keyword evidence="5 7" id="KW-0573">Peptidoglycan synthesis</keyword>
<gene>
    <name evidence="10" type="ORF">F7D20_07930</name>
</gene>
<feature type="active site" description="Proton donor/acceptor" evidence="7">
    <location>
        <position position="140"/>
    </location>
</feature>
<evidence type="ECO:0000256" key="2">
    <source>
        <dbReference type="ARBA" id="ARBA00005992"/>
    </source>
</evidence>
<dbReference type="AlphaFoldDB" id="A0A6A7WBS7"/>
<feature type="active site" description="Nucleophile" evidence="7">
    <location>
        <position position="156"/>
    </location>
</feature>
<evidence type="ECO:0000313" key="11">
    <source>
        <dbReference type="Proteomes" id="UP000384372"/>
    </source>
</evidence>
<name>A0A6A7WBS7_9BACT</name>
<keyword evidence="8" id="KW-1133">Transmembrane helix</keyword>
<dbReference type="OrthoDB" id="9809748at2"/>
<sequence>MQDKTKSKKARNYGLFLLYTITFIVPVGGLVGLYGYFQKQLDDIPEARIIVVSKQDMRLRVYDYKGTRLMDYGIACGKNFGQKHKVGDMKTPEGMFFVQSIEDASERTHDFGDGRGEIQGAYGPYFIRLDTPGNKGIGIHGTHDPLSIGTRATEGCIRLNNNDLVELVNVVRPGMMVLVTTSFEDYEQEQQYIGNKRDSVKNQ</sequence>
<feature type="transmembrane region" description="Helical" evidence="8">
    <location>
        <begin position="12"/>
        <end position="37"/>
    </location>
</feature>
<organism evidence="10 11">
    <name type="scientific">Segatella copri</name>
    <dbReference type="NCBI Taxonomy" id="165179"/>
    <lineage>
        <taxon>Bacteria</taxon>
        <taxon>Pseudomonadati</taxon>
        <taxon>Bacteroidota</taxon>
        <taxon>Bacteroidia</taxon>
        <taxon>Bacteroidales</taxon>
        <taxon>Prevotellaceae</taxon>
        <taxon>Segatella</taxon>
    </lineage>
</organism>
<comment type="pathway">
    <text evidence="1 7">Cell wall biogenesis; peptidoglycan biosynthesis.</text>
</comment>
<dbReference type="PROSITE" id="PS52029">
    <property type="entry name" value="LD_TPASE"/>
    <property type="match status" value="1"/>
</dbReference>
<accession>A0A6A7WBS7</accession>
<dbReference type="Pfam" id="PF03734">
    <property type="entry name" value="YkuD"/>
    <property type="match status" value="1"/>
</dbReference>
<keyword evidence="11" id="KW-1185">Reference proteome</keyword>
<dbReference type="InterPro" id="IPR050979">
    <property type="entry name" value="LD-transpeptidase"/>
</dbReference>
<keyword evidence="8" id="KW-0812">Transmembrane</keyword>
<evidence type="ECO:0000256" key="1">
    <source>
        <dbReference type="ARBA" id="ARBA00004752"/>
    </source>
</evidence>
<comment type="similarity">
    <text evidence="2">Belongs to the YkuD family.</text>
</comment>
<keyword evidence="6 7" id="KW-0961">Cell wall biogenesis/degradation</keyword>
<feature type="domain" description="L,D-TPase catalytic" evidence="9">
    <location>
        <begin position="48"/>
        <end position="180"/>
    </location>
</feature>
<dbReference type="Gene3D" id="2.40.440.10">
    <property type="entry name" value="L,D-transpeptidase catalytic domain-like"/>
    <property type="match status" value="1"/>
</dbReference>
<proteinExistence type="inferred from homology"/>
<dbReference type="RefSeq" id="WP_158463558.1">
    <property type="nucleotide sequence ID" value="NZ_VZAD01000061.1"/>
</dbReference>
<reference evidence="10 11" key="1">
    <citation type="submission" date="2019-09" db="EMBL/GenBank/DDBJ databases">
        <title>Distinct polysaccharide growth profiles of human intestinal Prevotella copri isolates.</title>
        <authorList>
            <person name="Fehlner-Peach H."/>
            <person name="Magnabosco C."/>
            <person name="Raghavan V."/>
            <person name="Scher J.U."/>
            <person name="Tett A."/>
            <person name="Cox L.M."/>
            <person name="Gottsegen C."/>
            <person name="Watters A."/>
            <person name="Wiltshire- Gordon J.D."/>
            <person name="Segata N."/>
            <person name="Bonneau R."/>
            <person name="Littman D.R."/>
        </authorList>
    </citation>
    <scope>NUCLEOTIDE SEQUENCE [LARGE SCALE GENOMIC DNA]</scope>
    <source>
        <strain evidence="11">iAQ1173</strain>
    </source>
</reference>
<dbReference type="GO" id="GO:0005576">
    <property type="term" value="C:extracellular region"/>
    <property type="evidence" value="ECO:0007669"/>
    <property type="project" value="TreeGrafter"/>
</dbReference>
<dbReference type="GO" id="GO:0018104">
    <property type="term" value="P:peptidoglycan-protein cross-linking"/>
    <property type="evidence" value="ECO:0007669"/>
    <property type="project" value="TreeGrafter"/>
</dbReference>
<dbReference type="GO" id="GO:0016740">
    <property type="term" value="F:transferase activity"/>
    <property type="evidence" value="ECO:0007669"/>
    <property type="project" value="UniProtKB-KW"/>
</dbReference>
<dbReference type="UniPathway" id="UPA00219"/>